<evidence type="ECO:0000256" key="1">
    <source>
        <dbReference type="SAM" id="Phobius"/>
    </source>
</evidence>
<evidence type="ECO:0000313" key="5">
    <source>
        <dbReference type="Proteomes" id="UP000093412"/>
    </source>
</evidence>
<feature type="transmembrane region" description="Helical" evidence="1">
    <location>
        <begin position="183"/>
        <end position="209"/>
    </location>
</feature>
<keyword evidence="5" id="KW-1185">Reference proteome</keyword>
<dbReference type="Proteomes" id="UP000076447">
    <property type="component" value="Unassembled WGS sequence"/>
</dbReference>
<dbReference type="Proteomes" id="UP000093412">
    <property type="component" value="Unassembled WGS sequence"/>
</dbReference>
<feature type="transmembrane region" description="Helical" evidence="1">
    <location>
        <begin position="159"/>
        <end position="176"/>
    </location>
</feature>
<name>A0A163PSP6_9CELL</name>
<feature type="transmembrane region" description="Helical" evidence="1">
    <location>
        <begin position="58"/>
        <end position="77"/>
    </location>
</feature>
<evidence type="ECO:0000313" key="4">
    <source>
        <dbReference type="Proteomes" id="UP000076447"/>
    </source>
</evidence>
<evidence type="ECO:0000313" key="3">
    <source>
        <dbReference type="EMBL" id="OCI31514.1"/>
    </source>
</evidence>
<evidence type="ECO:0000313" key="2">
    <source>
        <dbReference type="EMBL" id="KZM33473.1"/>
    </source>
</evidence>
<feature type="transmembrane region" description="Helical" evidence="1">
    <location>
        <begin position="112"/>
        <end position="139"/>
    </location>
</feature>
<dbReference type="PATRIC" id="fig|43678.3.peg.3961"/>
<sequence>MFVAELQKMLALPGVWTGAAVAVLGTAALTLLNAVGVRDALVAGRPEDTGYGSAFDTAFAAMPIGTVGAVVIGVIAVSSEYTANSPDAGGGRQIGTTLVAVPRRASVLVAKVTAVVLLVIATAVVAVPASVALAEAIIADAATATVPLDEAVRRCLGAALYWTLTALLALAVTVFTRSGVVPLLVLVVNSSLVSVSLLLTMLTPLAHWLPDMAGRRLFGDVDTVAGGLSPGPGALVMAAWALALLAVAGTVFSRRDA</sequence>
<organism evidence="2 4">
    <name type="scientific">Oerskovia enterophila</name>
    <dbReference type="NCBI Taxonomy" id="43678"/>
    <lineage>
        <taxon>Bacteria</taxon>
        <taxon>Bacillati</taxon>
        <taxon>Actinomycetota</taxon>
        <taxon>Actinomycetes</taxon>
        <taxon>Micrococcales</taxon>
        <taxon>Cellulomonadaceae</taxon>
        <taxon>Oerskovia</taxon>
    </lineage>
</organism>
<feature type="transmembrane region" description="Helical" evidence="1">
    <location>
        <begin position="229"/>
        <end position="252"/>
    </location>
</feature>
<protein>
    <submittedName>
        <fullName evidence="2">ABC-2 family transporter protein</fullName>
    </submittedName>
</protein>
<reference evidence="2 4" key="1">
    <citation type="submission" date="2016-01" db="EMBL/GenBank/DDBJ databases">
        <title>Genome sequence of Oerskovia enterophila VJag, an agar and cellulose degrading bacterium.</title>
        <authorList>
            <person name="Poehlein A."/>
            <person name="Jag V."/>
            <person name="Bengelsdorf F."/>
            <person name="Duerre P."/>
            <person name="Daniel R."/>
        </authorList>
    </citation>
    <scope>NUCLEOTIDE SEQUENCE [LARGE SCALE GENOMIC DNA]</scope>
    <source>
        <strain evidence="2 4">VJag</strain>
    </source>
</reference>
<keyword evidence="1" id="KW-0472">Membrane</keyword>
<proteinExistence type="predicted"/>
<comment type="caution">
    <text evidence="2">The sequence shown here is derived from an EMBL/GenBank/DDBJ whole genome shotgun (WGS) entry which is preliminary data.</text>
</comment>
<reference evidence="3 5" key="2">
    <citation type="submission" date="2016-06" db="EMBL/GenBank/DDBJ databases">
        <title>Genome sequence of Oerskovia enterophila DSM 43852.</title>
        <authorList>
            <person name="Poehlein A."/>
            <person name="Jag V."/>
            <person name="Bengelsdorf F.R."/>
            <person name="Daniel R."/>
            <person name="Duerre P."/>
        </authorList>
    </citation>
    <scope>NUCLEOTIDE SEQUENCE [LARGE SCALE GENOMIC DNA]</scope>
    <source>
        <strain evidence="3 5">DSM 43852</strain>
    </source>
</reference>
<accession>A0A163PSP6</accession>
<keyword evidence="1" id="KW-0812">Transmembrane</keyword>
<dbReference type="STRING" id="43678.OJAG_37920"/>
<gene>
    <name evidence="3" type="ORF">OERS_17870</name>
    <name evidence="2" type="ORF">OJAG_37920</name>
</gene>
<keyword evidence="1" id="KW-1133">Transmembrane helix</keyword>
<dbReference type="EMBL" id="LRIE01000085">
    <property type="protein sequence ID" value="KZM33473.1"/>
    <property type="molecule type" value="Genomic_DNA"/>
</dbReference>
<dbReference type="AlphaFoldDB" id="A0A163PSP6"/>
<dbReference type="EMBL" id="MAQA01000017">
    <property type="protein sequence ID" value="OCI31514.1"/>
    <property type="molecule type" value="Genomic_DNA"/>
</dbReference>